<feature type="binding site" evidence="8">
    <location>
        <position position="69"/>
    </location>
    <ligand>
        <name>ATP</name>
        <dbReference type="ChEBI" id="CHEBI:30616"/>
    </ligand>
</feature>
<feature type="compositionally biased region" description="Acidic residues" evidence="9">
    <location>
        <begin position="518"/>
        <end position="527"/>
    </location>
</feature>
<feature type="region of interest" description="Disordered" evidence="9">
    <location>
        <begin position="323"/>
        <end position="363"/>
    </location>
</feature>
<reference evidence="13" key="1">
    <citation type="submission" date="2025-08" db="UniProtKB">
        <authorList>
            <consortium name="RefSeq"/>
        </authorList>
    </citation>
    <scope>IDENTIFICATION</scope>
    <source>
        <tissue evidence="13">Whole Larva</tissue>
    </source>
</reference>
<evidence type="ECO:0000256" key="2">
    <source>
        <dbReference type="ARBA" id="ARBA00012513"/>
    </source>
</evidence>
<dbReference type="InterPro" id="IPR051700">
    <property type="entry name" value="STE20_Ser-Thr_kinase"/>
</dbReference>
<dbReference type="EC" id="2.7.11.1" evidence="2"/>
<dbReference type="Gene3D" id="3.30.200.20">
    <property type="entry name" value="Phosphorylase Kinase, domain 1"/>
    <property type="match status" value="1"/>
</dbReference>
<keyword evidence="5 8" id="KW-0547">Nucleotide-binding</keyword>
<feature type="domain" description="CNH" evidence="11">
    <location>
        <begin position="717"/>
        <end position="1007"/>
    </location>
</feature>
<evidence type="ECO:0000256" key="6">
    <source>
        <dbReference type="ARBA" id="ARBA00022777"/>
    </source>
</evidence>
<sequence length="1033" mass="115808">MFQSIYNTNRLKMAHNMPPSVNCSLDDIDLTALKDPAGIFELIEVVGNGTYGQVYKGRHTKTGQLAAIKVMDVTEDEEEEIKLEINVLKRYSNHRNIATYYGAFIKKSPPGKDDQLWLVMEYCGAGSVTDLVKSTKGQSLKEEWIAYICREILRGLSYLHNNKVIHRDIKGQNVLLTDNAEVKLVDFGVSAQLDRTIGRRNTFIGTPYWMAPEVIACDENPDATYDNRSDLWSLGITALEMAESQPPLCELHPMRALFLIPRNAPPRLKSKKWNKKFQSFIETVLVKDYHERPYTEHLLKHAFIKDQPTERQVRIQLKDHIDRCKKRKQEKEREDYRYSGSENEEEEPALPGEPSSIVQAPGGDTLRRNFQQIQEGRTLGQEQPHRRSKDRDEIPEPGPPARPPIPQRIIVVPDPPPAPRSMISRPLPPPPESVVPRPQQSQRNSQSSHMFKPLPQHRKPEELDALAAHLNELGVQPEVPPRNNRNKQAQSAANNNVATPSNNHSAQASGPVVLEALVDSDSDSEPDDNGRVRNDGTLLASDPPKPLPEFSYRPGLGVVAEGSTSSSIPSTTGTSSAPNRPLPPTPDDEESQGDKTLVVRNRNGRGSSDHARQSSVLPDLLSQASGSPGTPSSRDKSQSEEYRQAIHVTQSPNRNATPININSLALQQKQRSFLTFGFGAGSGNSRRESHVNVNVTPTSHDITSDTPEIRKYKKRFNSDILCAALWGVNLLIGTEHGLMLLDRSGQGKVYQLISRRRFQQMEVLEGQNILVTISGKKNRVRVYYLSWLKSKILRTDGVVDQVERRNGWINVGDLQGAVHFKIVKYERIKFLVIALKDSIEIYAWAPKPYHKFMAFKSFAELAYRPLLVDLTVEEGTRLKVIYGSGDGFHAVDLDSASVYDIYIPKHNTVAISPHCIVTLPNSNGMQLLLCYDNEGVYVSTYGRISKNVLLQWGEMPTSVAYIGTGQIMGWGNKAIEIRSVESGHLDGVFMHKKAQRLKFLCERNDKVFFSSAKSGSSCQIYFMTLNKPGMANW</sequence>
<accession>A0ABM1NCV8</accession>
<keyword evidence="6 13" id="KW-0418">Kinase</keyword>
<dbReference type="Pfam" id="PF00780">
    <property type="entry name" value="CNH"/>
    <property type="match status" value="1"/>
</dbReference>
<keyword evidence="4" id="KW-0808">Transferase</keyword>
<evidence type="ECO:0000256" key="1">
    <source>
        <dbReference type="ARBA" id="ARBA00008874"/>
    </source>
</evidence>
<feature type="compositionally biased region" description="Basic and acidic residues" evidence="9">
    <location>
        <begin position="633"/>
        <end position="642"/>
    </location>
</feature>
<dbReference type="CDD" id="cd06608">
    <property type="entry name" value="STKc_myosinIII_N_like"/>
    <property type="match status" value="1"/>
</dbReference>
<keyword evidence="12" id="KW-1185">Reference proteome</keyword>
<feature type="domain" description="Protein kinase" evidence="10">
    <location>
        <begin position="40"/>
        <end position="304"/>
    </location>
</feature>
<evidence type="ECO:0000256" key="5">
    <source>
        <dbReference type="ARBA" id="ARBA00022741"/>
    </source>
</evidence>
<dbReference type="PROSITE" id="PS50219">
    <property type="entry name" value="CNH"/>
    <property type="match status" value="1"/>
</dbReference>
<dbReference type="InterPro" id="IPR011009">
    <property type="entry name" value="Kinase-like_dom_sf"/>
</dbReference>
<protein>
    <recommendedName>
        <fullName evidence="2">non-specific serine/threonine protein kinase</fullName>
        <ecNumber evidence="2">2.7.11.1</ecNumber>
    </recommendedName>
</protein>
<organism evidence="12 13">
    <name type="scientific">Nicrophorus vespilloides</name>
    <name type="common">Boreal carrion beetle</name>
    <dbReference type="NCBI Taxonomy" id="110193"/>
    <lineage>
        <taxon>Eukaryota</taxon>
        <taxon>Metazoa</taxon>
        <taxon>Ecdysozoa</taxon>
        <taxon>Arthropoda</taxon>
        <taxon>Hexapoda</taxon>
        <taxon>Insecta</taxon>
        <taxon>Pterygota</taxon>
        <taxon>Neoptera</taxon>
        <taxon>Endopterygota</taxon>
        <taxon>Coleoptera</taxon>
        <taxon>Polyphaga</taxon>
        <taxon>Staphyliniformia</taxon>
        <taxon>Silphidae</taxon>
        <taxon>Nicrophorinae</taxon>
        <taxon>Nicrophorus</taxon>
    </lineage>
</organism>
<dbReference type="PANTHER" id="PTHR47096">
    <property type="entry name" value="MISSHAPEN LIKE KINASE 1"/>
    <property type="match status" value="1"/>
</dbReference>
<gene>
    <name evidence="13" type="primary">LOC108568213</name>
</gene>
<dbReference type="InterPro" id="IPR017441">
    <property type="entry name" value="Protein_kinase_ATP_BS"/>
</dbReference>
<dbReference type="PROSITE" id="PS00107">
    <property type="entry name" value="PROTEIN_KINASE_ATP"/>
    <property type="match status" value="1"/>
</dbReference>
<dbReference type="RefSeq" id="XP_017784658.1">
    <property type="nucleotide sequence ID" value="XM_017929169.1"/>
</dbReference>
<dbReference type="Proteomes" id="UP000695000">
    <property type="component" value="Unplaced"/>
</dbReference>
<dbReference type="SUPFAM" id="SSF56112">
    <property type="entry name" value="Protein kinase-like (PK-like)"/>
    <property type="match status" value="1"/>
</dbReference>
<proteinExistence type="inferred from homology"/>
<keyword evidence="3" id="KW-0723">Serine/threonine-protein kinase</keyword>
<evidence type="ECO:0000259" key="11">
    <source>
        <dbReference type="PROSITE" id="PS50219"/>
    </source>
</evidence>
<feature type="compositionally biased region" description="Low complexity" evidence="9">
    <location>
        <begin position="434"/>
        <end position="448"/>
    </location>
</feature>
<dbReference type="PANTHER" id="PTHR47096:SF1">
    <property type="entry name" value="MISSHAPEN LIKE KINASE 1"/>
    <property type="match status" value="1"/>
</dbReference>
<dbReference type="SMART" id="SM00036">
    <property type="entry name" value="CNH"/>
    <property type="match status" value="1"/>
</dbReference>
<evidence type="ECO:0000313" key="12">
    <source>
        <dbReference type="Proteomes" id="UP000695000"/>
    </source>
</evidence>
<dbReference type="Gene3D" id="1.10.510.10">
    <property type="entry name" value="Transferase(Phosphotransferase) domain 1"/>
    <property type="match status" value="1"/>
</dbReference>
<feature type="compositionally biased region" description="Basic and acidic residues" evidence="9">
    <location>
        <begin position="383"/>
        <end position="394"/>
    </location>
</feature>
<keyword evidence="7 8" id="KW-0067">ATP-binding</keyword>
<evidence type="ECO:0000259" key="10">
    <source>
        <dbReference type="PROSITE" id="PS50011"/>
    </source>
</evidence>
<comment type="similarity">
    <text evidence="1">Belongs to the protein kinase superfamily. STE Ser/Thr protein kinase family. STE20 subfamily.</text>
</comment>
<feature type="compositionally biased region" description="Polar residues" evidence="9">
    <location>
        <begin position="622"/>
        <end position="632"/>
    </location>
</feature>
<feature type="compositionally biased region" description="Pro residues" evidence="9">
    <location>
        <begin position="396"/>
        <end position="406"/>
    </location>
</feature>
<name>A0ABM1NCV8_NICVS</name>
<evidence type="ECO:0000256" key="7">
    <source>
        <dbReference type="ARBA" id="ARBA00022840"/>
    </source>
</evidence>
<dbReference type="InterPro" id="IPR001180">
    <property type="entry name" value="CNH_dom"/>
</dbReference>
<evidence type="ECO:0000313" key="13">
    <source>
        <dbReference type="RefSeq" id="XP_017784658.1"/>
    </source>
</evidence>
<evidence type="ECO:0000256" key="3">
    <source>
        <dbReference type="ARBA" id="ARBA00022527"/>
    </source>
</evidence>
<feature type="compositionally biased region" description="Polar residues" evidence="9">
    <location>
        <begin position="486"/>
        <end position="508"/>
    </location>
</feature>
<dbReference type="PROSITE" id="PS00108">
    <property type="entry name" value="PROTEIN_KINASE_ST"/>
    <property type="match status" value="1"/>
</dbReference>
<evidence type="ECO:0000256" key="4">
    <source>
        <dbReference type="ARBA" id="ARBA00022679"/>
    </source>
</evidence>
<dbReference type="InterPro" id="IPR000719">
    <property type="entry name" value="Prot_kinase_dom"/>
</dbReference>
<dbReference type="GeneID" id="108568213"/>
<dbReference type="SMART" id="SM00220">
    <property type="entry name" value="S_TKc"/>
    <property type="match status" value="1"/>
</dbReference>
<evidence type="ECO:0000256" key="8">
    <source>
        <dbReference type="PROSITE-ProRule" id="PRU10141"/>
    </source>
</evidence>
<dbReference type="InterPro" id="IPR008271">
    <property type="entry name" value="Ser/Thr_kinase_AS"/>
</dbReference>
<evidence type="ECO:0000256" key="9">
    <source>
        <dbReference type="SAM" id="MobiDB-lite"/>
    </source>
</evidence>
<dbReference type="PROSITE" id="PS50011">
    <property type="entry name" value="PROTEIN_KINASE_DOM"/>
    <property type="match status" value="1"/>
</dbReference>
<feature type="region of interest" description="Disordered" evidence="9">
    <location>
        <begin position="375"/>
        <end position="642"/>
    </location>
</feature>
<dbReference type="Pfam" id="PF00069">
    <property type="entry name" value="Pkinase"/>
    <property type="match status" value="1"/>
</dbReference>
<dbReference type="GO" id="GO:0016301">
    <property type="term" value="F:kinase activity"/>
    <property type="evidence" value="ECO:0007669"/>
    <property type="project" value="UniProtKB-KW"/>
</dbReference>
<feature type="compositionally biased region" description="Low complexity" evidence="9">
    <location>
        <begin position="563"/>
        <end position="576"/>
    </location>
</feature>